<feature type="non-terminal residue" evidence="2">
    <location>
        <position position="1"/>
    </location>
</feature>
<gene>
    <name evidence="2" type="ORF">MNOR_LOCUS35267</name>
</gene>
<evidence type="ECO:0000313" key="3">
    <source>
        <dbReference type="Proteomes" id="UP001497623"/>
    </source>
</evidence>
<comment type="caution">
    <text evidence="2">The sequence shown here is derived from an EMBL/GenBank/DDBJ whole genome shotgun (WGS) entry which is preliminary data.</text>
</comment>
<accession>A0AAV2SB76</accession>
<dbReference type="AlphaFoldDB" id="A0AAV2SB76"/>
<proteinExistence type="predicted"/>
<dbReference type="EMBL" id="CAXKWB010057953">
    <property type="protein sequence ID" value="CAL4180064.1"/>
    <property type="molecule type" value="Genomic_DNA"/>
</dbReference>
<protein>
    <submittedName>
        <fullName evidence="2">Uncharacterized protein</fullName>
    </submittedName>
</protein>
<reference evidence="2 3" key="1">
    <citation type="submission" date="2024-05" db="EMBL/GenBank/DDBJ databases">
        <authorList>
            <person name="Wallberg A."/>
        </authorList>
    </citation>
    <scope>NUCLEOTIDE SEQUENCE [LARGE SCALE GENOMIC DNA]</scope>
</reference>
<keyword evidence="3" id="KW-1185">Reference proteome</keyword>
<feature type="compositionally biased region" description="Low complexity" evidence="1">
    <location>
        <begin position="43"/>
        <end position="69"/>
    </location>
</feature>
<evidence type="ECO:0000256" key="1">
    <source>
        <dbReference type="SAM" id="MobiDB-lite"/>
    </source>
</evidence>
<evidence type="ECO:0000313" key="2">
    <source>
        <dbReference type="EMBL" id="CAL4180064.1"/>
    </source>
</evidence>
<sequence length="286" mass="31750">PFTMHKQEEEQPQEYTPICNLQMWQDIETILLGDAAAIETELSPPLSPTLPTVPTVTSTPSSSAINSSSNDFQGQSLLSQALTAPQTPRLRSLQFNTYSTKPPAQQPNQLLEDPLLTALVNSSDRAPPGGYQLPSDDPNHFVYTTHYDTAHRSYDSMGVDAYCTEELTGVPFPQEAMDQMPLVSSEDFVDLDALAKSVAEGHYYAEPHQTKSEIDQDSVRHIPDQIFTFNNTIKVGEKLPSICTLAQQALSYQCTRPSTPVFLQDQLDYIPMHTDEDSTTFIAYSN</sequence>
<organism evidence="2 3">
    <name type="scientific">Meganyctiphanes norvegica</name>
    <name type="common">Northern krill</name>
    <name type="synonym">Thysanopoda norvegica</name>
    <dbReference type="NCBI Taxonomy" id="48144"/>
    <lineage>
        <taxon>Eukaryota</taxon>
        <taxon>Metazoa</taxon>
        <taxon>Ecdysozoa</taxon>
        <taxon>Arthropoda</taxon>
        <taxon>Crustacea</taxon>
        <taxon>Multicrustacea</taxon>
        <taxon>Malacostraca</taxon>
        <taxon>Eumalacostraca</taxon>
        <taxon>Eucarida</taxon>
        <taxon>Euphausiacea</taxon>
        <taxon>Euphausiidae</taxon>
        <taxon>Meganyctiphanes</taxon>
    </lineage>
</organism>
<feature type="non-terminal residue" evidence="2">
    <location>
        <position position="286"/>
    </location>
</feature>
<feature type="region of interest" description="Disordered" evidence="1">
    <location>
        <begin position="43"/>
        <end position="71"/>
    </location>
</feature>
<name>A0AAV2SB76_MEGNR</name>
<dbReference type="Proteomes" id="UP001497623">
    <property type="component" value="Unassembled WGS sequence"/>
</dbReference>